<accession>A0A0V1Q1P5</accession>
<feature type="domain" description="AB hydrolase-1" evidence="1">
    <location>
        <begin position="26"/>
        <end position="258"/>
    </location>
</feature>
<evidence type="ECO:0000313" key="3">
    <source>
        <dbReference type="Proteomes" id="UP000054251"/>
    </source>
</evidence>
<name>A0A0V1Q1P5_9ASCO</name>
<dbReference type="InterPro" id="IPR029058">
    <property type="entry name" value="AB_hydrolase_fold"/>
</dbReference>
<dbReference type="InterPro" id="IPR050266">
    <property type="entry name" value="AB_hydrolase_sf"/>
</dbReference>
<protein>
    <recommendedName>
        <fullName evidence="1">AB hydrolase-1 domain-containing protein</fullName>
    </recommendedName>
</protein>
<dbReference type="AlphaFoldDB" id="A0A0V1Q1P5"/>
<sequence length="271" mass="30040">MITTSVARTKSIFHTIFLTATSSESVVVFLHGLGSSQNFYYSIAKKLSSEHTCIVLDNNGAGRTPLSSPDISIESMGQDVFNLLLELDLSRRQITLVGHSMSGMIVNYMNNEFKQKLNIKQNVLLGPVHPTEKISEVFDQRIQAVQKANSLSDIANSVLENAVGTNCTDLRKAFIRELVSGQTIEGYIANCRVISKAGLQSDEFLDLYKNNDKRTLLIIGEDDKTAPWDGCVSLISDNLQSSEVYLLKGVGHWHAIEDDEQVLRAIQSFIK</sequence>
<keyword evidence="3" id="KW-1185">Reference proteome</keyword>
<dbReference type="GO" id="GO:0047372">
    <property type="term" value="F:monoacylglycerol lipase activity"/>
    <property type="evidence" value="ECO:0007669"/>
    <property type="project" value="TreeGrafter"/>
</dbReference>
<evidence type="ECO:0000259" key="1">
    <source>
        <dbReference type="Pfam" id="PF00561"/>
    </source>
</evidence>
<dbReference type="RefSeq" id="XP_015468229.1">
    <property type="nucleotide sequence ID" value="XM_015610953.1"/>
</dbReference>
<gene>
    <name evidence="2" type="ORF">AC631_02123</name>
</gene>
<dbReference type="SUPFAM" id="SSF53474">
    <property type="entry name" value="alpha/beta-Hydrolases"/>
    <property type="match status" value="1"/>
</dbReference>
<dbReference type="GeneID" id="26839132"/>
<dbReference type="Proteomes" id="UP000054251">
    <property type="component" value="Unassembled WGS sequence"/>
</dbReference>
<reference evidence="2 3" key="1">
    <citation type="submission" date="2015-11" db="EMBL/GenBank/DDBJ databases">
        <title>The genome of Debaryomyces fabryi.</title>
        <authorList>
            <person name="Tafer H."/>
            <person name="Lopandic K."/>
        </authorList>
    </citation>
    <scope>NUCLEOTIDE SEQUENCE [LARGE SCALE GENOMIC DNA]</scope>
    <source>
        <strain evidence="2 3">CBS 789</strain>
    </source>
</reference>
<proteinExistence type="predicted"/>
<comment type="caution">
    <text evidence="2">The sequence shown here is derived from an EMBL/GenBank/DDBJ whole genome shotgun (WGS) entry which is preliminary data.</text>
</comment>
<dbReference type="EMBL" id="LMYN01000034">
    <property type="protein sequence ID" value="KSA02127.1"/>
    <property type="molecule type" value="Genomic_DNA"/>
</dbReference>
<dbReference type="OrthoDB" id="408373at2759"/>
<dbReference type="GO" id="GO:0016020">
    <property type="term" value="C:membrane"/>
    <property type="evidence" value="ECO:0007669"/>
    <property type="project" value="TreeGrafter"/>
</dbReference>
<dbReference type="InterPro" id="IPR000073">
    <property type="entry name" value="AB_hydrolase_1"/>
</dbReference>
<evidence type="ECO:0000313" key="2">
    <source>
        <dbReference type="EMBL" id="KSA02127.1"/>
    </source>
</evidence>
<dbReference type="GO" id="GO:0046464">
    <property type="term" value="P:acylglycerol catabolic process"/>
    <property type="evidence" value="ECO:0007669"/>
    <property type="project" value="TreeGrafter"/>
</dbReference>
<dbReference type="Gene3D" id="3.40.50.1820">
    <property type="entry name" value="alpha/beta hydrolase"/>
    <property type="match status" value="1"/>
</dbReference>
<dbReference type="PANTHER" id="PTHR43798">
    <property type="entry name" value="MONOACYLGLYCEROL LIPASE"/>
    <property type="match status" value="1"/>
</dbReference>
<dbReference type="Pfam" id="PF00561">
    <property type="entry name" value="Abhydrolase_1"/>
    <property type="match status" value="1"/>
</dbReference>
<dbReference type="PANTHER" id="PTHR43798:SF5">
    <property type="entry name" value="MONOACYLGLYCEROL LIPASE ABHD6"/>
    <property type="match status" value="1"/>
</dbReference>
<organism evidence="2 3">
    <name type="scientific">Debaryomyces fabryi</name>
    <dbReference type="NCBI Taxonomy" id="58627"/>
    <lineage>
        <taxon>Eukaryota</taxon>
        <taxon>Fungi</taxon>
        <taxon>Dikarya</taxon>
        <taxon>Ascomycota</taxon>
        <taxon>Saccharomycotina</taxon>
        <taxon>Pichiomycetes</taxon>
        <taxon>Debaryomycetaceae</taxon>
        <taxon>Debaryomyces</taxon>
    </lineage>
</organism>